<name>A0A365P0Z9_9FLAO</name>
<dbReference type="Proteomes" id="UP000253319">
    <property type="component" value="Unassembled WGS sequence"/>
</dbReference>
<keyword evidence="3" id="KW-1185">Reference proteome</keyword>
<evidence type="ECO:0000256" key="1">
    <source>
        <dbReference type="SAM" id="Phobius"/>
    </source>
</evidence>
<sequence length="83" mass="9463">MSKISFIGTIFFQFLLVLNLKLLDNTYLILFLFSACLLIGLFLKIVFKKSNIHQIGNGILFGSLASLGLIIIFMIWLSYNFPK</sequence>
<accession>A0A365P0Z9</accession>
<proteinExistence type="predicted"/>
<evidence type="ECO:0000313" key="2">
    <source>
        <dbReference type="EMBL" id="RBA28149.1"/>
    </source>
</evidence>
<keyword evidence="1" id="KW-0472">Membrane</keyword>
<evidence type="ECO:0008006" key="4">
    <source>
        <dbReference type="Google" id="ProtNLM"/>
    </source>
</evidence>
<organism evidence="2 3">
    <name type="scientific">Flavobacterium tibetense</name>
    <dbReference type="NCBI Taxonomy" id="2233533"/>
    <lineage>
        <taxon>Bacteria</taxon>
        <taxon>Pseudomonadati</taxon>
        <taxon>Bacteroidota</taxon>
        <taxon>Flavobacteriia</taxon>
        <taxon>Flavobacteriales</taxon>
        <taxon>Flavobacteriaceae</taxon>
        <taxon>Flavobacterium</taxon>
    </lineage>
</organism>
<keyword evidence="1" id="KW-0812">Transmembrane</keyword>
<comment type="caution">
    <text evidence="2">The sequence shown here is derived from an EMBL/GenBank/DDBJ whole genome shotgun (WGS) entry which is preliminary data.</text>
</comment>
<gene>
    <name evidence="2" type="ORF">DPN68_08320</name>
</gene>
<keyword evidence="1" id="KW-1133">Transmembrane helix</keyword>
<protein>
    <recommendedName>
        <fullName evidence="4">DUF4190 domain-containing protein</fullName>
    </recommendedName>
</protein>
<dbReference type="AlphaFoldDB" id="A0A365P0Z9"/>
<feature type="transmembrane region" description="Helical" evidence="1">
    <location>
        <begin position="29"/>
        <end position="47"/>
    </location>
</feature>
<dbReference type="EMBL" id="QLST01000009">
    <property type="protein sequence ID" value="RBA28149.1"/>
    <property type="molecule type" value="Genomic_DNA"/>
</dbReference>
<evidence type="ECO:0000313" key="3">
    <source>
        <dbReference type="Proteomes" id="UP000253319"/>
    </source>
</evidence>
<reference evidence="2 3" key="1">
    <citation type="submission" date="2018-06" db="EMBL/GenBank/DDBJ databases">
        <title>Flavobacterium tibetense sp. nov., isolated from a wetland YonghuCo on Tibetan Plateau.</title>
        <authorList>
            <person name="Xing P."/>
            <person name="Phurbu D."/>
            <person name="Lu H."/>
        </authorList>
    </citation>
    <scope>NUCLEOTIDE SEQUENCE [LARGE SCALE GENOMIC DNA]</scope>
    <source>
        <strain evidence="2 3">YH5</strain>
    </source>
</reference>
<feature type="transmembrane region" description="Helical" evidence="1">
    <location>
        <begin position="59"/>
        <end position="79"/>
    </location>
</feature>